<feature type="chain" id="PRO_5031356536" evidence="2">
    <location>
        <begin position="32"/>
        <end position="476"/>
    </location>
</feature>
<dbReference type="AlphaFoldDB" id="A0A7W7CG88"/>
<protein>
    <submittedName>
        <fullName evidence="4">Ribonuclease BN (tRNA processing enzyme)</fullName>
    </submittedName>
</protein>
<dbReference type="GO" id="GO:0042781">
    <property type="term" value="F:3'-tRNA processing endoribonuclease activity"/>
    <property type="evidence" value="ECO:0007669"/>
    <property type="project" value="TreeGrafter"/>
</dbReference>
<evidence type="ECO:0000259" key="3">
    <source>
        <dbReference type="Pfam" id="PF12706"/>
    </source>
</evidence>
<dbReference type="PANTHER" id="PTHR46018">
    <property type="entry name" value="ZINC PHOSPHODIESTERASE ELAC PROTEIN 1"/>
    <property type="match status" value="1"/>
</dbReference>
<gene>
    <name evidence="4" type="ORF">HNR67_006742</name>
</gene>
<feature type="domain" description="Metallo-beta-lactamase" evidence="3">
    <location>
        <begin position="279"/>
        <end position="441"/>
    </location>
</feature>
<proteinExistence type="predicted"/>
<dbReference type="Pfam" id="PF12706">
    <property type="entry name" value="Lactamase_B_2"/>
    <property type="match status" value="1"/>
</dbReference>
<dbReference type="RefSeq" id="WP_246492654.1">
    <property type="nucleotide sequence ID" value="NZ_JACHMH010000001.1"/>
</dbReference>
<accession>A0A7W7CG88</accession>
<dbReference type="InterPro" id="IPR001279">
    <property type="entry name" value="Metallo-B-lactamas"/>
</dbReference>
<organism evidence="4 5">
    <name type="scientific">Crossiella cryophila</name>
    <dbReference type="NCBI Taxonomy" id="43355"/>
    <lineage>
        <taxon>Bacteria</taxon>
        <taxon>Bacillati</taxon>
        <taxon>Actinomycetota</taxon>
        <taxon>Actinomycetes</taxon>
        <taxon>Pseudonocardiales</taxon>
        <taxon>Pseudonocardiaceae</taxon>
        <taxon>Crossiella</taxon>
    </lineage>
</organism>
<dbReference type="SUPFAM" id="SSF56281">
    <property type="entry name" value="Metallo-hydrolase/oxidoreductase"/>
    <property type="match status" value="1"/>
</dbReference>
<dbReference type="EMBL" id="JACHMH010000001">
    <property type="protein sequence ID" value="MBB4680624.1"/>
    <property type="molecule type" value="Genomic_DNA"/>
</dbReference>
<dbReference type="Gene3D" id="3.60.15.10">
    <property type="entry name" value="Ribonuclease Z/Hydroxyacylglutathione hydrolase-like"/>
    <property type="match status" value="1"/>
</dbReference>
<dbReference type="PANTHER" id="PTHR46018:SF4">
    <property type="entry name" value="METALLO-HYDROLASE YHFI-RELATED"/>
    <property type="match status" value="1"/>
</dbReference>
<feature type="region of interest" description="Disordered" evidence="1">
    <location>
        <begin position="154"/>
        <end position="177"/>
    </location>
</feature>
<feature type="signal peptide" evidence="2">
    <location>
        <begin position="1"/>
        <end position="31"/>
    </location>
</feature>
<dbReference type="Proteomes" id="UP000533598">
    <property type="component" value="Unassembled WGS sequence"/>
</dbReference>
<name>A0A7W7CG88_9PSEU</name>
<dbReference type="CDD" id="cd07716">
    <property type="entry name" value="RNaseZ_short-form-like_MBL-fold"/>
    <property type="match status" value="1"/>
</dbReference>
<evidence type="ECO:0000256" key="1">
    <source>
        <dbReference type="SAM" id="MobiDB-lite"/>
    </source>
</evidence>
<feature type="compositionally biased region" description="Low complexity" evidence="1">
    <location>
        <begin position="155"/>
        <end position="168"/>
    </location>
</feature>
<evidence type="ECO:0000313" key="5">
    <source>
        <dbReference type="Proteomes" id="UP000533598"/>
    </source>
</evidence>
<keyword evidence="2" id="KW-0732">Signal</keyword>
<evidence type="ECO:0000256" key="2">
    <source>
        <dbReference type="SAM" id="SignalP"/>
    </source>
</evidence>
<evidence type="ECO:0000313" key="4">
    <source>
        <dbReference type="EMBL" id="MBB4680624.1"/>
    </source>
</evidence>
<dbReference type="InterPro" id="IPR036866">
    <property type="entry name" value="RibonucZ/Hydroxyglut_hydro"/>
</dbReference>
<sequence length="476" mass="50037">MRGTGHRARRGLGAPLGAALLLRAFGSAAQAGERATAQDRWQIDVPPGTELPDEPPPAGFGSWRELVEVQERLSAGARRFSDAVEGATDSGGHTGIAISPENRTLQVYWKGPVPPRPDSVLAELRRDYRVDVADVRHSRGELLANRDRIAAEVPTATRSGTGRTRAGAPSSSTRKPPRVWMCTAGRAQALLGDGDRGGGQAACAEAAGGALGWLAAVGGGAGGGAGGGEVVGGGGRSTGDGGGRGGGDRGFLVEWDGFRLVLDLGYATLPRLLTHCPDAAVDAVVITHEHPDHCIDLHGLFRIRLYGGGADRKIPLYCTPGVLARLGALEPEVELSAVFDVHELPGAYQVGPFELSGVLLPHYVPNVGVRLQAGRIALAYTGDTGPDPRLAELGRDADLYIVEATDREGELEQRRRNLLASEEAGQWAARAGARRLMLTHFWPGNSRARSVSAARSFFDGEVLTAEEDLVVPLGTP</sequence>
<comment type="caution">
    <text evidence="4">The sequence shown here is derived from an EMBL/GenBank/DDBJ whole genome shotgun (WGS) entry which is preliminary data.</text>
</comment>
<reference evidence="4 5" key="1">
    <citation type="submission" date="2020-08" db="EMBL/GenBank/DDBJ databases">
        <title>Sequencing the genomes of 1000 actinobacteria strains.</title>
        <authorList>
            <person name="Klenk H.-P."/>
        </authorList>
    </citation>
    <scope>NUCLEOTIDE SEQUENCE [LARGE SCALE GENOMIC DNA]</scope>
    <source>
        <strain evidence="4 5">DSM 44230</strain>
    </source>
</reference>
<keyword evidence="5" id="KW-1185">Reference proteome</keyword>